<accession>A0A2M7QJU5</accession>
<sequence length="98" mass="11207">MIAHSWRDGLYPNPDFLLEPDTNILGSVTIARFLTALHWQLQGRRKFIDDGQPRDYNREYALAAFEQEWNRTNNRIIGLEVLAIFLAIAVSPAIVPSP</sequence>
<dbReference type="AlphaFoldDB" id="A0A2M7QJU5"/>
<comment type="caution">
    <text evidence="2">The sequence shown here is derived from an EMBL/GenBank/DDBJ whole genome shotgun (WGS) entry which is preliminary data.</text>
</comment>
<name>A0A2M7QJU5_9BACT</name>
<evidence type="ECO:0000256" key="1">
    <source>
        <dbReference type="SAM" id="Phobius"/>
    </source>
</evidence>
<dbReference type="Proteomes" id="UP000229401">
    <property type="component" value="Unassembled WGS sequence"/>
</dbReference>
<proteinExistence type="predicted"/>
<evidence type="ECO:0000313" key="2">
    <source>
        <dbReference type="EMBL" id="PIY72592.1"/>
    </source>
</evidence>
<gene>
    <name evidence="2" type="ORF">COY87_00130</name>
</gene>
<keyword evidence="1" id="KW-1133">Transmembrane helix</keyword>
<protein>
    <submittedName>
        <fullName evidence="2">Uncharacterized protein</fullName>
    </submittedName>
</protein>
<keyword evidence="1" id="KW-0472">Membrane</keyword>
<keyword evidence="1" id="KW-0812">Transmembrane</keyword>
<organism evidence="2 3">
    <name type="scientific">Candidatus Roizmanbacteria bacterium CG_4_10_14_0_8_um_filter_33_9</name>
    <dbReference type="NCBI Taxonomy" id="1974826"/>
    <lineage>
        <taxon>Bacteria</taxon>
        <taxon>Candidatus Roizmaniibacteriota</taxon>
    </lineage>
</organism>
<evidence type="ECO:0000313" key="3">
    <source>
        <dbReference type="Proteomes" id="UP000229401"/>
    </source>
</evidence>
<dbReference type="EMBL" id="PFLI01000006">
    <property type="protein sequence ID" value="PIY72592.1"/>
    <property type="molecule type" value="Genomic_DNA"/>
</dbReference>
<feature type="transmembrane region" description="Helical" evidence="1">
    <location>
        <begin position="76"/>
        <end position="95"/>
    </location>
</feature>
<reference evidence="3" key="1">
    <citation type="submission" date="2017-09" db="EMBL/GenBank/DDBJ databases">
        <title>Depth-based differentiation of microbial function through sediment-hosted aquifers and enrichment of novel symbionts in the deep terrestrial subsurface.</title>
        <authorList>
            <person name="Probst A.J."/>
            <person name="Ladd B."/>
            <person name="Jarett J.K."/>
            <person name="Geller-Mcgrath D.E."/>
            <person name="Sieber C.M.K."/>
            <person name="Emerson J.B."/>
            <person name="Anantharaman K."/>
            <person name="Thomas B.C."/>
            <person name="Malmstrom R."/>
            <person name="Stieglmeier M."/>
            <person name="Klingl A."/>
            <person name="Woyke T."/>
            <person name="Ryan C.M."/>
            <person name="Banfield J.F."/>
        </authorList>
    </citation>
    <scope>NUCLEOTIDE SEQUENCE [LARGE SCALE GENOMIC DNA]</scope>
</reference>